<proteinExistence type="inferred from homology"/>
<evidence type="ECO:0000256" key="6">
    <source>
        <dbReference type="ARBA" id="ARBA00023136"/>
    </source>
</evidence>
<evidence type="ECO:0000256" key="2">
    <source>
        <dbReference type="ARBA" id="ARBA00006679"/>
    </source>
</evidence>
<protein>
    <submittedName>
        <fullName evidence="8">DoxX family protein</fullName>
    </submittedName>
</protein>
<dbReference type="PANTHER" id="PTHR33452:SF1">
    <property type="entry name" value="INNER MEMBRANE PROTEIN YPHA-RELATED"/>
    <property type="match status" value="1"/>
</dbReference>
<dbReference type="InterPro" id="IPR051907">
    <property type="entry name" value="DoxX-like_oxidoreductase"/>
</dbReference>
<feature type="transmembrane region" description="Helical" evidence="7">
    <location>
        <begin position="52"/>
        <end position="69"/>
    </location>
</feature>
<evidence type="ECO:0000256" key="4">
    <source>
        <dbReference type="ARBA" id="ARBA00022692"/>
    </source>
</evidence>
<evidence type="ECO:0000256" key="3">
    <source>
        <dbReference type="ARBA" id="ARBA00022475"/>
    </source>
</evidence>
<keyword evidence="9" id="KW-1185">Reference proteome</keyword>
<dbReference type="InterPro" id="IPR032808">
    <property type="entry name" value="DoxX"/>
</dbReference>
<dbReference type="EMBL" id="WHSC02000019">
    <property type="protein sequence ID" value="MDO6124990.1"/>
    <property type="molecule type" value="Genomic_DNA"/>
</dbReference>
<evidence type="ECO:0000313" key="8">
    <source>
        <dbReference type="EMBL" id="MDO6124990.1"/>
    </source>
</evidence>
<dbReference type="RefSeq" id="WP_244764088.1">
    <property type="nucleotide sequence ID" value="NZ_JALJCJ010000012.1"/>
</dbReference>
<sequence length="138" mass="14669">MIDTKFAPYGILLLRVLTGVALLAHSLYLKVFVLTMPVTVGFFQSLGLPGPMAWLILFIEVIAGIALIAGVKPRLAAVAAAAVLLGATWAHSGNGWEFSSTGGGWEYPFFWSLALISIALLGDGAHALVPSFRDRTNN</sequence>
<feature type="transmembrane region" description="Helical" evidence="7">
    <location>
        <begin position="108"/>
        <end position="129"/>
    </location>
</feature>
<keyword evidence="6 7" id="KW-0472">Membrane</keyword>
<dbReference type="Proteomes" id="UP001177080">
    <property type="component" value="Unassembled WGS sequence"/>
</dbReference>
<dbReference type="PANTHER" id="PTHR33452">
    <property type="entry name" value="OXIDOREDUCTASE CATD-RELATED"/>
    <property type="match status" value="1"/>
</dbReference>
<comment type="similarity">
    <text evidence="2">Belongs to the DoxX family.</text>
</comment>
<keyword evidence="4 7" id="KW-0812">Transmembrane</keyword>
<dbReference type="Pfam" id="PF07681">
    <property type="entry name" value="DoxX"/>
    <property type="match status" value="1"/>
</dbReference>
<comment type="subcellular location">
    <subcellularLocation>
        <location evidence="1">Cell membrane</location>
        <topology evidence="1">Multi-pass membrane protein</topology>
    </subcellularLocation>
</comment>
<accession>A0ABT8XMM7</accession>
<evidence type="ECO:0000256" key="1">
    <source>
        <dbReference type="ARBA" id="ARBA00004651"/>
    </source>
</evidence>
<keyword evidence="5 7" id="KW-1133">Transmembrane helix</keyword>
<gene>
    <name evidence="8" type="ORF">GB928_027785</name>
</gene>
<name>A0ABT8XMM7_9HYPH</name>
<organism evidence="8 9">
    <name type="scientific">Shinella curvata</name>
    <dbReference type="NCBI Taxonomy" id="1817964"/>
    <lineage>
        <taxon>Bacteria</taxon>
        <taxon>Pseudomonadati</taxon>
        <taxon>Pseudomonadota</taxon>
        <taxon>Alphaproteobacteria</taxon>
        <taxon>Hyphomicrobiales</taxon>
        <taxon>Rhizobiaceae</taxon>
        <taxon>Shinella</taxon>
    </lineage>
</organism>
<evidence type="ECO:0000256" key="7">
    <source>
        <dbReference type="SAM" id="Phobius"/>
    </source>
</evidence>
<keyword evidence="3" id="KW-1003">Cell membrane</keyword>
<comment type="caution">
    <text evidence="8">The sequence shown here is derived from an EMBL/GenBank/DDBJ whole genome shotgun (WGS) entry which is preliminary data.</text>
</comment>
<feature type="transmembrane region" description="Helical" evidence="7">
    <location>
        <begin position="76"/>
        <end position="96"/>
    </location>
</feature>
<feature type="transmembrane region" description="Helical" evidence="7">
    <location>
        <begin position="12"/>
        <end position="32"/>
    </location>
</feature>
<evidence type="ECO:0000313" key="9">
    <source>
        <dbReference type="Proteomes" id="UP001177080"/>
    </source>
</evidence>
<evidence type="ECO:0000256" key="5">
    <source>
        <dbReference type="ARBA" id="ARBA00022989"/>
    </source>
</evidence>
<reference evidence="8" key="1">
    <citation type="submission" date="2022-04" db="EMBL/GenBank/DDBJ databases">
        <title>Shinella lacus sp. nov., a novel member of the genus Shinella from water.</title>
        <authorList>
            <person name="Deng Y."/>
        </authorList>
    </citation>
    <scope>NUCLEOTIDE SEQUENCE</scope>
    <source>
        <strain evidence="8">JCM 31239</strain>
    </source>
</reference>